<organism evidence="6 7">
    <name type="scientific">Leptotrombidium deliense</name>
    <dbReference type="NCBI Taxonomy" id="299467"/>
    <lineage>
        <taxon>Eukaryota</taxon>
        <taxon>Metazoa</taxon>
        <taxon>Ecdysozoa</taxon>
        <taxon>Arthropoda</taxon>
        <taxon>Chelicerata</taxon>
        <taxon>Arachnida</taxon>
        <taxon>Acari</taxon>
        <taxon>Acariformes</taxon>
        <taxon>Trombidiformes</taxon>
        <taxon>Prostigmata</taxon>
        <taxon>Anystina</taxon>
        <taxon>Parasitengona</taxon>
        <taxon>Trombiculoidea</taxon>
        <taxon>Trombiculidae</taxon>
        <taxon>Leptotrombidium</taxon>
    </lineage>
</organism>
<evidence type="ECO:0000313" key="6">
    <source>
        <dbReference type="EMBL" id="RWS26882.1"/>
    </source>
</evidence>
<proteinExistence type="inferred from homology"/>
<evidence type="ECO:0000256" key="4">
    <source>
        <dbReference type="ARBA" id="ARBA00023239"/>
    </source>
</evidence>
<dbReference type="Gene3D" id="3.40.640.10">
    <property type="entry name" value="Type I PLP-dependent aspartate aminotransferase-like (Major domain)"/>
    <property type="match status" value="1"/>
</dbReference>
<dbReference type="Proteomes" id="UP000288716">
    <property type="component" value="Unassembled WGS sequence"/>
</dbReference>
<dbReference type="SUPFAM" id="SSF53383">
    <property type="entry name" value="PLP-dependent transferases"/>
    <property type="match status" value="1"/>
</dbReference>
<evidence type="ECO:0000256" key="5">
    <source>
        <dbReference type="RuleBase" id="RU000382"/>
    </source>
</evidence>
<dbReference type="FunFam" id="1.20.1340.10:FF:000001">
    <property type="entry name" value="Histidine decarboxylase"/>
    <property type="match status" value="1"/>
</dbReference>
<evidence type="ECO:0000256" key="2">
    <source>
        <dbReference type="ARBA" id="ARBA00022793"/>
    </source>
</evidence>
<gene>
    <name evidence="6" type="ORF">B4U80_03430</name>
</gene>
<name>A0A443SHC1_9ACAR</name>
<evidence type="ECO:0000256" key="3">
    <source>
        <dbReference type="ARBA" id="ARBA00022898"/>
    </source>
</evidence>
<dbReference type="InterPro" id="IPR015421">
    <property type="entry name" value="PyrdxlP-dep_Trfase_major"/>
</dbReference>
<dbReference type="Pfam" id="PF00282">
    <property type="entry name" value="Pyridoxal_deC"/>
    <property type="match status" value="1"/>
</dbReference>
<dbReference type="OrthoDB" id="639767at2759"/>
<reference evidence="6 7" key="1">
    <citation type="journal article" date="2018" name="Gigascience">
        <title>Genomes of trombidid mites reveal novel predicted allergens and laterally-transferred genes associated with secondary metabolism.</title>
        <authorList>
            <person name="Dong X."/>
            <person name="Chaisiri K."/>
            <person name="Xia D."/>
            <person name="Armstrong S.D."/>
            <person name="Fang Y."/>
            <person name="Donnelly M.J."/>
            <person name="Kadowaki T."/>
            <person name="McGarry J.W."/>
            <person name="Darby A.C."/>
            <person name="Makepeace B.L."/>
        </authorList>
    </citation>
    <scope>NUCLEOTIDE SEQUENCE [LARGE SCALE GENOMIC DNA]</scope>
    <source>
        <strain evidence="6">UoL-UT</strain>
    </source>
</reference>
<evidence type="ECO:0000256" key="1">
    <source>
        <dbReference type="ARBA" id="ARBA00001933"/>
    </source>
</evidence>
<evidence type="ECO:0000313" key="7">
    <source>
        <dbReference type="Proteomes" id="UP000288716"/>
    </source>
</evidence>
<dbReference type="PANTHER" id="PTHR11999">
    <property type="entry name" value="GROUP II PYRIDOXAL-5-PHOSPHATE DECARBOXYLASE"/>
    <property type="match status" value="1"/>
</dbReference>
<protein>
    <submittedName>
        <fullName evidence="6">Tyrosine decarboxylase-like protein</fullName>
    </submittedName>
</protein>
<keyword evidence="2" id="KW-0210">Decarboxylase</keyword>
<dbReference type="InterPro" id="IPR015424">
    <property type="entry name" value="PyrdxlP-dep_Trfase"/>
</dbReference>
<dbReference type="GO" id="GO:0030170">
    <property type="term" value="F:pyridoxal phosphate binding"/>
    <property type="evidence" value="ECO:0007669"/>
    <property type="project" value="InterPro"/>
</dbReference>
<dbReference type="GO" id="GO:0016831">
    <property type="term" value="F:carboxy-lyase activity"/>
    <property type="evidence" value="ECO:0007669"/>
    <property type="project" value="UniProtKB-KW"/>
</dbReference>
<dbReference type="InterPro" id="IPR010977">
    <property type="entry name" value="Aromatic_deC"/>
</dbReference>
<dbReference type="GO" id="GO:0006520">
    <property type="term" value="P:amino acid metabolic process"/>
    <property type="evidence" value="ECO:0007669"/>
    <property type="project" value="InterPro"/>
</dbReference>
<comment type="cofactor">
    <cofactor evidence="1 5">
        <name>pyridoxal 5'-phosphate</name>
        <dbReference type="ChEBI" id="CHEBI:597326"/>
    </cofactor>
</comment>
<dbReference type="PRINTS" id="PR00800">
    <property type="entry name" value="YHDCRBOXLASE"/>
</dbReference>
<dbReference type="VEuPathDB" id="VectorBase:LDEU005158"/>
<keyword evidence="7" id="KW-1185">Reference proteome</keyword>
<dbReference type="InterPro" id="IPR002129">
    <property type="entry name" value="PyrdxlP-dep_de-COase"/>
</dbReference>
<dbReference type="PANTHER" id="PTHR11999:SF70">
    <property type="entry name" value="MIP05841P"/>
    <property type="match status" value="1"/>
</dbReference>
<dbReference type="GO" id="GO:0019752">
    <property type="term" value="P:carboxylic acid metabolic process"/>
    <property type="evidence" value="ECO:0007669"/>
    <property type="project" value="InterPro"/>
</dbReference>
<keyword evidence="3 5" id="KW-0663">Pyridoxal phosphate</keyword>
<dbReference type="Gene3D" id="1.20.1340.10">
    <property type="entry name" value="dopa decarboxylase, N-terminal domain"/>
    <property type="match status" value="1"/>
</dbReference>
<accession>A0A443SHC1</accession>
<dbReference type="EMBL" id="NCKV01002407">
    <property type="protein sequence ID" value="RWS26882.1"/>
    <property type="molecule type" value="Genomic_DNA"/>
</dbReference>
<sequence>MDEIAMKEDKKQLPLTEISANCQRISSRSNKQNVTFQKMKSVVADEPKPMDSKEWRKRGKEMVDYIAEYLDTIARRRVTPNVEPGYLKSLLPDTAPNQAEDWDSIMHDFDKYIMPGITHWQHPRFHAYFPSGNSYPSILADMLSDAVACIGFSWAASPACTELETVMLDWVGRMIGLSNDFLCFSDVKSKGGGVIQGSASDCVLVCLLAARFAAIKAHKELNADLDECQILSKLIGYCSKEAHSCVEKAATIGFVKLRILDTNEKFQLKGETLAKAIEEDKAVGLIPFFVSTTLGTTSCCSFDAIHEIGPICNEENIWLHVDAAYAGSSFICPEFQYLLNGVNFASSFNMNPNKWMLVNFDCSLLW</sequence>
<dbReference type="AlphaFoldDB" id="A0A443SHC1"/>
<dbReference type="STRING" id="299467.A0A443SHC1"/>
<dbReference type="GO" id="GO:0005737">
    <property type="term" value="C:cytoplasm"/>
    <property type="evidence" value="ECO:0007669"/>
    <property type="project" value="TreeGrafter"/>
</dbReference>
<comment type="caution">
    <text evidence="6">The sequence shown here is derived from an EMBL/GenBank/DDBJ whole genome shotgun (WGS) entry which is preliminary data.</text>
</comment>
<comment type="similarity">
    <text evidence="5">Belongs to the group II decarboxylase family.</text>
</comment>
<keyword evidence="4 5" id="KW-0456">Lyase</keyword>